<evidence type="ECO:0000313" key="1">
    <source>
        <dbReference type="EMBL" id="MCE3050229.1"/>
    </source>
</evidence>
<dbReference type="Proteomes" id="UP000823775">
    <property type="component" value="Unassembled WGS sequence"/>
</dbReference>
<comment type="caution">
    <text evidence="1">The sequence shown here is derived from an EMBL/GenBank/DDBJ whole genome shotgun (WGS) entry which is preliminary data.</text>
</comment>
<proteinExistence type="predicted"/>
<gene>
    <name evidence="1" type="ORF">HAX54_046708</name>
</gene>
<organism evidence="1 2">
    <name type="scientific">Datura stramonium</name>
    <name type="common">Jimsonweed</name>
    <name type="synonym">Common thornapple</name>
    <dbReference type="NCBI Taxonomy" id="4076"/>
    <lineage>
        <taxon>Eukaryota</taxon>
        <taxon>Viridiplantae</taxon>
        <taxon>Streptophyta</taxon>
        <taxon>Embryophyta</taxon>
        <taxon>Tracheophyta</taxon>
        <taxon>Spermatophyta</taxon>
        <taxon>Magnoliopsida</taxon>
        <taxon>eudicotyledons</taxon>
        <taxon>Gunneridae</taxon>
        <taxon>Pentapetalae</taxon>
        <taxon>asterids</taxon>
        <taxon>lamiids</taxon>
        <taxon>Solanales</taxon>
        <taxon>Solanaceae</taxon>
        <taxon>Solanoideae</taxon>
        <taxon>Datureae</taxon>
        <taxon>Datura</taxon>
    </lineage>
</organism>
<feature type="non-terminal residue" evidence="1">
    <location>
        <position position="1"/>
    </location>
</feature>
<sequence length="62" mass="6849">LALGWHIAARHGSSLRILPGARHLHPGTTGHAMRRQQCRNGRRDMTYIQCDAEHEAPACPAP</sequence>
<keyword evidence="2" id="KW-1185">Reference proteome</keyword>
<evidence type="ECO:0000313" key="2">
    <source>
        <dbReference type="Proteomes" id="UP000823775"/>
    </source>
</evidence>
<reference evidence="1 2" key="1">
    <citation type="journal article" date="2021" name="BMC Genomics">
        <title>Datura genome reveals duplications of psychoactive alkaloid biosynthetic genes and high mutation rate following tissue culture.</title>
        <authorList>
            <person name="Rajewski A."/>
            <person name="Carter-House D."/>
            <person name="Stajich J."/>
            <person name="Litt A."/>
        </authorList>
    </citation>
    <scope>NUCLEOTIDE SEQUENCE [LARGE SCALE GENOMIC DNA]</scope>
    <source>
        <strain evidence="1">AR-01</strain>
    </source>
</reference>
<dbReference type="EMBL" id="JACEIK010007410">
    <property type="protein sequence ID" value="MCE3050229.1"/>
    <property type="molecule type" value="Genomic_DNA"/>
</dbReference>
<accession>A0ABS8WJB2</accession>
<protein>
    <submittedName>
        <fullName evidence="1">Uncharacterized protein</fullName>
    </submittedName>
</protein>
<name>A0ABS8WJB2_DATST</name>